<dbReference type="SUPFAM" id="SSF52540">
    <property type="entry name" value="P-loop containing nucleoside triphosphate hydrolases"/>
    <property type="match status" value="1"/>
</dbReference>
<dbReference type="Gene3D" id="3.40.50.300">
    <property type="entry name" value="P-loop containing nucleotide triphosphate hydrolases"/>
    <property type="match status" value="1"/>
</dbReference>
<gene>
    <name evidence="4" type="ORF">BCR42DRAFT_246536</name>
</gene>
<organism evidence="4 5">
    <name type="scientific">Absidia repens</name>
    <dbReference type="NCBI Taxonomy" id="90262"/>
    <lineage>
        <taxon>Eukaryota</taxon>
        <taxon>Fungi</taxon>
        <taxon>Fungi incertae sedis</taxon>
        <taxon>Mucoromycota</taxon>
        <taxon>Mucoromycotina</taxon>
        <taxon>Mucoromycetes</taxon>
        <taxon>Mucorales</taxon>
        <taxon>Cunninghamellaceae</taxon>
        <taxon>Absidia</taxon>
    </lineage>
</organism>
<protein>
    <submittedName>
        <fullName evidence="4">p-loop containing nucleoside triphosphate hydrolase protein</fullName>
    </submittedName>
</protein>
<feature type="compositionally biased region" description="Gly residues" evidence="1">
    <location>
        <begin position="189"/>
        <end position="208"/>
    </location>
</feature>
<feature type="domain" description="Helicase C-terminal" evidence="3">
    <location>
        <begin position="116"/>
        <end position="186"/>
    </location>
</feature>
<evidence type="ECO:0000256" key="2">
    <source>
        <dbReference type="SAM" id="Phobius"/>
    </source>
</evidence>
<dbReference type="InterPro" id="IPR027417">
    <property type="entry name" value="P-loop_NTPase"/>
</dbReference>
<dbReference type="AlphaFoldDB" id="A0A1X2IKR3"/>
<feature type="transmembrane region" description="Helical" evidence="2">
    <location>
        <begin position="69"/>
        <end position="93"/>
    </location>
</feature>
<dbReference type="Pfam" id="PF00271">
    <property type="entry name" value="Helicase_C"/>
    <property type="match status" value="1"/>
</dbReference>
<feature type="transmembrane region" description="Helical" evidence="2">
    <location>
        <begin position="26"/>
        <end position="48"/>
    </location>
</feature>
<keyword evidence="2" id="KW-0812">Transmembrane</keyword>
<dbReference type="PANTHER" id="PTHR47958">
    <property type="entry name" value="ATP-DEPENDENT RNA HELICASE DBP3"/>
    <property type="match status" value="1"/>
</dbReference>
<dbReference type="OrthoDB" id="196131at2759"/>
<keyword evidence="2" id="KW-1133">Transmembrane helix</keyword>
<evidence type="ECO:0000259" key="3">
    <source>
        <dbReference type="PROSITE" id="PS51194"/>
    </source>
</evidence>
<dbReference type="InterPro" id="IPR001650">
    <property type="entry name" value="Helicase_C-like"/>
</dbReference>
<keyword evidence="4" id="KW-0378">Hydrolase</keyword>
<dbReference type="Proteomes" id="UP000193560">
    <property type="component" value="Unassembled WGS sequence"/>
</dbReference>
<sequence length="259" mass="28251">MKEEAFFFGRRGKKKALNYMYSQPPFFFSLSFVYIFIVMVCGTGQRGIDVPLNRKKILTQWRKITTYKLFIYPPVNPLFGLISLSLSLSLVPYDLTKKKVIRNFTHYHLFSFLLYIDVKDVKFVLNYDFPTNIEDYVHRVGRTGRGGRTGTSVTFFTVDDARQARDLVKILQETKQYIDPQLQQLAAAGRGGGGRGGRGRGGGRGGFGRRGGYGGYQGGGGYGGYGNSGGGYNGGYGGGYGGNGGSYGGGYGGYGGGYS</sequence>
<feature type="region of interest" description="Disordered" evidence="1">
    <location>
        <begin position="188"/>
        <end position="208"/>
    </location>
</feature>
<keyword evidence="5" id="KW-1185">Reference proteome</keyword>
<keyword evidence="2" id="KW-0472">Membrane</keyword>
<evidence type="ECO:0000313" key="4">
    <source>
        <dbReference type="EMBL" id="ORZ18148.1"/>
    </source>
</evidence>
<evidence type="ECO:0000313" key="5">
    <source>
        <dbReference type="Proteomes" id="UP000193560"/>
    </source>
</evidence>
<reference evidence="4 5" key="1">
    <citation type="submission" date="2016-07" db="EMBL/GenBank/DDBJ databases">
        <title>Pervasive Adenine N6-methylation of Active Genes in Fungi.</title>
        <authorList>
            <consortium name="DOE Joint Genome Institute"/>
            <person name="Mondo S.J."/>
            <person name="Dannebaum R.O."/>
            <person name="Kuo R.C."/>
            <person name="Labutti K."/>
            <person name="Haridas S."/>
            <person name="Kuo A."/>
            <person name="Salamov A."/>
            <person name="Ahrendt S.R."/>
            <person name="Lipzen A."/>
            <person name="Sullivan W."/>
            <person name="Andreopoulos W.B."/>
            <person name="Clum A."/>
            <person name="Lindquist E."/>
            <person name="Daum C."/>
            <person name="Ramamoorthy G.K."/>
            <person name="Gryganskyi A."/>
            <person name="Culley D."/>
            <person name="Magnuson J.K."/>
            <person name="James T.Y."/>
            <person name="O'Malley M.A."/>
            <person name="Stajich J.E."/>
            <person name="Spatafora J.W."/>
            <person name="Visel A."/>
            <person name="Grigoriev I.V."/>
        </authorList>
    </citation>
    <scope>NUCLEOTIDE SEQUENCE [LARGE SCALE GENOMIC DNA]</scope>
    <source>
        <strain evidence="4 5">NRRL 1336</strain>
    </source>
</reference>
<dbReference type="STRING" id="90262.A0A1X2IKR3"/>
<accession>A0A1X2IKR3</accession>
<dbReference type="EMBL" id="MCGE01000009">
    <property type="protein sequence ID" value="ORZ18148.1"/>
    <property type="molecule type" value="Genomic_DNA"/>
</dbReference>
<name>A0A1X2IKR3_9FUNG</name>
<dbReference type="GO" id="GO:0016787">
    <property type="term" value="F:hydrolase activity"/>
    <property type="evidence" value="ECO:0007669"/>
    <property type="project" value="UniProtKB-KW"/>
</dbReference>
<evidence type="ECO:0000256" key="1">
    <source>
        <dbReference type="SAM" id="MobiDB-lite"/>
    </source>
</evidence>
<proteinExistence type="predicted"/>
<dbReference type="PROSITE" id="PS51194">
    <property type="entry name" value="HELICASE_CTER"/>
    <property type="match status" value="1"/>
</dbReference>
<comment type="caution">
    <text evidence="4">The sequence shown here is derived from an EMBL/GenBank/DDBJ whole genome shotgun (WGS) entry which is preliminary data.</text>
</comment>